<dbReference type="EMBL" id="FVGW01000001">
    <property type="protein sequence ID" value="SKL37858.1"/>
    <property type="molecule type" value="Genomic_DNA"/>
</dbReference>
<proteinExistence type="predicted"/>
<dbReference type="AlphaFoldDB" id="A0A1U0YA85"/>
<evidence type="ECO:0000313" key="2">
    <source>
        <dbReference type="Proteomes" id="UP000190074"/>
    </source>
</evidence>
<protein>
    <submittedName>
        <fullName evidence="1">Uncharacterized protein</fullName>
    </submittedName>
</protein>
<accession>A0A1U0YA85</accession>
<reference evidence="1 2" key="1">
    <citation type="submission" date="2016-11" db="EMBL/GenBank/DDBJ databases">
        <authorList>
            <consortium name="Pathogen Informatics"/>
        </authorList>
    </citation>
    <scope>NUCLEOTIDE SEQUENCE [LARGE SCALE GENOMIC DNA]</scope>
    <source>
        <strain evidence="1 2">911</strain>
    </source>
</reference>
<name>A0A1U0YA85_9MYCO</name>
<dbReference type="RefSeq" id="WP_079626665.1">
    <property type="nucleotide sequence ID" value="NZ_FVGW01000001.1"/>
</dbReference>
<evidence type="ECO:0000313" key="1">
    <source>
        <dbReference type="EMBL" id="SKL37858.1"/>
    </source>
</evidence>
<dbReference type="Proteomes" id="UP000190074">
    <property type="component" value="Unassembled WGS sequence"/>
</dbReference>
<organism evidence="1 2">
    <name type="scientific">Mycobacteroides abscessus subsp. massiliense</name>
    <dbReference type="NCBI Taxonomy" id="1962118"/>
    <lineage>
        <taxon>Bacteria</taxon>
        <taxon>Bacillati</taxon>
        <taxon>Actinomycetota</taxon>
        <taxon>Actinomycetes</taxon>
        <taxon>Mycobacteriales</taxon>
        <taxon>Mycobacteriaceae</taxon>
        <taxon>Mycobacteroides</taxon>
        <taxon>Mycobacteroides abscessus</taxon>
    </lineage>
</organism>
<sequence length="86" mass="9446">MPDPLFTAAKLLESHGYAVVELPKPVGVNGTDNTVWLSDPYIEQEFNGDITVSNRLGIDADELEDVAAALLAAARRHREEVRRWGG</sequence>
<gene>
    <name evidence="1" type="ORF">SAMEA2259716_00309</name>
</gene>